<reference evidence="2 3" key="1">
    <citation type="submission" date="2023-03" db="EMBL/GenBank/DDBJ databases">
        <title>High-quality genome of Scylla paramamosain provides insights in environmental adaptation.</title>
        <authorList>
            <person name="Zhang L."/>
        </authorList>
    </citation>
    <scope>NUCLEOTIDE SEQUENCE [LARGE SCALE GENOMIC DNA]</scope>
    <source>
        <strain evidence="2">LZ_2023a</strain>
        <tissue evidence="2">Muscle</tissue>
    </source>
</reference>
<accession>A0AAW0TDC0</accession>
<evidence type="ECO:0000313" key="2">
    <source>
        <dbReference type="EMBL" id="KAK8385314.1"/>
    </source>
</evidence>
<feature type="chain" id="PRO_5043754697" evidence="1">
    <location>
        <begin position="23"/>
        <end position="107"/>
    </location>
</feature>
<sequence>MEKLWVWGAVLTWAALLASVSSSPYPFPFLRKPRQVTLTLTTDRYSHYHKYSQVTLTTDRGLSQDRISEASMSGSLTGGSECLSDRYYNDDNTWKTETPSLTGDEEF</sequence>
<name>A0AAW0TDC0_SCYPA</name>
<comment type="caution">
    <text evidence="2">The sequence shown here is derived from an EMBL/GenBank/DDBJ whole genome shotgun (WGS) entry which is preliminary data.</text>
</comment>
<dbReference type="Proteomes" id="UP001487740">
    <property type="component" value="Unassembled WGS sequence"/>
</dbReference>
<dbReference type="EMBL" id="JARAKH010000033">
    <property type="protein sequence ID" value="KAK8385314.1"/>
    <property type="molecule type" value="Genomic_DNA"/>
</dbReference>
<protein>
    <submittedName>
        <fullName evidence="2">Uncharacterized protein</fullName>
    </submittedName>
</protein>
<proteinExistence type="predicted"/>
<keyword evidence="1" id="KW-0732">Signal</keyword>
<evidence type="ECO:0000256" key="1">
    <source>
        <dbReference type="SAM" id="SignalP"/>
    </source>
</evidence>
<organism evidence="2 3">
    <name type="scientific">Scylla paramamosain</name>
    <name type="common">Mud crab</name>
    <dbReference type="NCBI Taxonomy" id="85552"/>
    <lineage>
        <taxon>Eukaryota</taxon>
        <taxon>Metazoa</taxon>
        <taxon>Ecdysozoa</taxon>
        <taxon>Arthropoda</taxon>
        <taxon>Crustacea</taxon>
        <taxon>Multicrustacea</taxon>
        <taxon>Malacostraca</taxon>
        <taxon>Eumalacostraca</taxon>
        <taxon>Eucarida</taxon>
        <taxon>Decapoda</taxon>
        <taxon>Pleocyemata</taxon>
        <taxon>Brachyura</taxon>
        <taxon>Eubrachyura</taxon>
        <taxon>Portunoidea</taxon>
        <taxon>Portunidae</taxon>
        <taxon>Portuninae</taxon>
        <taxon>Scylla</taxon>
    </lineage>
</organism>
<dbReference type="AlphaFoldDB" id="A0AAW0TDC0"/>
<gene>
    <name evidence="2" type="ORF">O3P69_012263</name>
</gene>
<evidence type="ECO:0000313" key="3">
    <source>
        <dbReference type="Proteomes" id="UP001487740"/>
    </source>
</evidence>
<keyword evidence="3" id="KW-1185">Reference proteome</keyword>
<feature type="signal peptide" evidence="1">
    <location>
        <begin position="1"/>
        <end position="22"/>
    </location>
</feature>